<evidence type="ECO:0000256" key="1">
    <source>
        <dbReference type="SAM" id="MobiDB-lite"/>
    </source>
</evidence>
<keyword evidence="4" id="KW-1185">Reference proteome</keyword>
<keyword evidence="2" id="KW-0812">Transmembrane</keyword>
<dbReference type="Proteomes" id="UP000019462">
    <property type="component" value="Unassembled WGS sequence"/>
</dbReference>
<comment type="caution">
    <text evidence="3">The sequence shown here is derived from an EMBL/GenBank/DDBJ whole genome shotgun (WGS) entry which is preliminary data.</text>
</comment>
<reference evidence="3 4" key="1">
    <citation type="journal article" date="2014" name="Genome Announc.">
        <title>Genome sequence of the basidiomycetous fungus Pseudozyma aphidis DSM70725, an efficient producer of biosurfactant mannosylerythritol lipids.</title>
        <authorList>
            <person name="Lorenz S."/>
            <person name="Guenther M."/>
            <person name="Grumaz C."/>
            <person name="Rupp S."/>
            <person name="Zibek S."/>
            <person name="Sohn K."/>
        </authorList>
    </citation>
    <scope>NUCLEOTIDE SEQUENCE [LARGE SCALE GENOMIC DNA]</scope>
    <source>
        <strain evidence="4">ATCC 32657 / CBS 517.83 / DSM 70725 / JCM 10318 / NBRC 10182 / NRRL Y-7954 / St-0401</strain>
    </source>
</reference>
<evidence type="ECO:0000313" key="4">
    <source>
        <dbReference type="Proteomes" id="UP000019462"/>
    </source>
</evidence>
<protein>
    <submittedName>
        <fullName evidence="3">Uncharacterized protein</fullName>
    </submittedName>
</protein>
<evidence type="ECO:0000256" key="2">
    <source>
        <dbReference type="SAM" id="Phobius"/>
    </source>
</evidence>
<dbReference type="InterPro" id="IPR029058">
    <property type="entry name" value="AB_hydrolase_fold"/>
</dbReference>
<feature type="transmembrane region" description="Helical" evidence="2">
    <location>
        <begin position="192"/>
        <end position="211"/>
    </location>
</feature>
<proteinExistence type="predicted"/>
<feature type="region of interest" description="Disordered" evidence="1">
    <location>
        <begin position="40"/>
        <end position="110"/>
    </location>
</feature>
<dbReference type="AlphaFoldDB" id="W3VFD0"/>
<dbReference type="SUPFAM" id="SSF53474">
    <property type="entry name" value="alpha/beta-Hydrolases"/>
    <property type="match status" value="1"/>
</dbReference>
<dbReference type="OrthoDB" id="164921at2759"/>
<dbReference type="EMBL" id="AWNI01000037">
    <property type="protein sequence ID" value="ETS60353.1"/>
    <property type="molecule type" value="Genomic_DNA"/>
</dbReference>
<feature type="transmembrane region" description="Helical" evidence="2">
    <location>
        <begin position="217"/>
        <end position="238"/>
    </location>
</feature>
<feature type="transmembrane region" description="Helical" evidence="2">
    <location>
        <begin position="279"/>
        <end position="302"/>
    </location>
</feature>
<dbReference type="HOGENOM" id="CLU_411147_0_0_1"/>
<feature type="compositionally biased region" description="Polar residues" evidence="1">
    <location>
        <begin position="83"/>
        <end position="92"/>
    </location>
</feature>
<evidence type="ECO:0000313" key="3">
    <source>
        <dbReference type="EMBL" id="ETS60353.1"/>
    </source>
</evidence>
<accession>W3VFD0</accession>
<dbReference type="InterPro" id="IPR019431">
    <property type="entry name" value="DUF2417"/>
</dbReference>
<keyword evidence="2" id="KW-1133">Transmembrane helix</keyword>
<sequence>MHSSASLPYFSTRFAHLPHTLSSSHPPCIALYTLLHTQPPSPPHANASAKPGKVRPPATMAPKPTSTSSSAERQRDAERQPLLASSSSPSDNQDYRSIPVEPAAAPHATRPPRRSPYLTFFLRFYFAIGVLLLLPVTALLILLAINYFEPIPLLLPPHRSPALLPLWFGIISLAMLAPGLLFFELASSSTNVFHLFVLCFTVIDAILLAAVPEFRVTHSYLGFLSVALCLFSTLWAFLSSHHLQKQTIPFTLNPDFGAPIVTEVPLARAQAKWSRRFKLLNAIFGCLAIALASALVTFDLVLDAADSRFKPLGNLTLVHPTSLTKQPVYPQDPADVNPYPVSFRLHLACEEAPSQPETLKSHNTSHVVPTALVMSERGVSGVIAAQFLREMVARSASRASGREDGHLALTRVCFWDRIGYGHSDFVYQPTSVRLQTEALYHALHKSGQLDHSASSSKDKKKKNDDAELGKFMLVSTGYGHLFAQDFAVQHPHLVHSFLHIDAETPESWYTDKVGRTSGARAGYAAPNHGALGSVYYDLLPALLEPLGITRLLGMLHGKSVVDRILAPGERGRSGRKNDLAGGGWHIYGAGGSNPRLLMSSWLERLDANLGKLSPNYVQLSNTSEYESLMAKRPTAVLSSFWRIHADVQGWAQQQKSLVAAAKDGSSLVGWWRVGDRKSRSGGGDQGGAAGICDTKMGVIFCQEAVHKLIAAGQMWNSSSLRT</sequence>
<dbReference type="Pfam" id="PF10329">
    <property type="entry name" value="DUF2417"/>
    <property type="match status" value="1"/>
</dbReference>
<dbReference type="Gene3D" id="3.40.50.1820">
    <property type="entry name" value="alpha/beta hydrolase"/>
    <property type="match status" value="1"/>
</dbReference>
<name>W3VFD0_MOEAP</name>
<feature type="transmembrane region" description="Helical" evidence="2">
    <location>
        <begin position="165"/>
        <end position="185"/>
    </location>
</feature>
<feature type="transmembrane region" description="Helical" evidence="2">
    <location>
        <begin position="120"/>
        <end position="145"/>
    </location>
</feature>
<organism evidence="3 4">
    <name type="scientific">Moesziomyces aphidis</name>
    <name type="common">Pseudozyma aphidis</name>
    <dbReference type="NCBI Taxonomy" id="84754"/>
    <lineage>
        <taxon>Eukaryota</taxon>
        <taxon>Fungi</taxon>
        <taxon>Dikarya</taxon>
        <taxon>Basidiomycota</taxon>
        <taxon>Ustilaginomycotina</taxon>
        <taxon>Ustilaginomycetes</taxon>
        <taxon>Ustilaginales</taxon>
        <taxon>Ustilaginaceae</taxon>
        <taxon>Moesziomyces</taxon>
    </lineage>
</organism>
<gene>
    <name evidence="3" type="ORF">PaG_05554</name>
</gene>
<keyword evidence="2" id="KW-0472">Membrane</keyword>